<feature type="domain" description="RING-type" evidence="16">
    <location>
        <begin position="31"/>
        <end position="72"/>
    </location>
</feature>
<keyword evidence="6" id="KW-0479">Metal-binding</keyword>
<dbReference type="CDD" id="cd16744">
    <property type="entry name" value="RING-HC_RNF185"/>
    <property type="match status" value="1"/>
</dbReference>
<keyword evidence="8" id="KW-0833">Ubl conjugation pathway</keyword>
<dbReference type="EMBL" id="LR789777">
    <property type="protein sequence ID" value="CAB3265639.1"/>
    <property type="molecule type" value="mRNA"/>
</dbReference>
<feature type="region of interest" description="Disordered" evidence="14">
    <location>
        <begin position="1"/>
        <end position="22"/>
    </location>
</feature>
<dbReference type="FunFam" id="3.30.40.10:FF:000062">
    <property type="entry name" value="E3 ubiquitin-protein ligase RNF185"/>
    <property type="match status" value="1"/>
</dbReference>
<evidence type="ECO:0000256" key="4">
    <source>
        <dbReference type="ARBA" id="ARBA00012483"/>
    </source>
</evidence>
<dbReference type="InterPro" id="IPR018957">
    <property type="entry name" value="Znf_C3HC4_RING-type"/>
</dbReference>
<accession>A0A6F9DR98</accession>
<dbReference type="InterPro" id="IPR013083">
    <property type="entry name" value="Znf_RING/FYVE/PHD"/>
</dbReference>
<keyword evidence="15" id="KW-1133">Transmembrane helix</keyword>
<dbReference type="SMART" id="SM00184">
    <property type="entry name" value="RING"/>
    <property type="match status" value="1"/>
</dbReference>
<feature type="region of interest" description="Disordered" evidence="14">
    <location>
        <begin position="82"/>
        <end position="116"/>
    </location>
</feature>
<dbReference type="InterPro" id="IPR001841">
    <property type="entry name" value="Znf_RING"/>
</dbReference>
<evidence type="ECO:0000256" key="2">
    <source>
        <dbReference type="ARBA" id="ARBA00004308"/>
    </source>
</evidence>
<comment type="pathway">
    <text evidence="3">Protein modification; protein ubiquitination.</text>
</comment>
<dbReference type="PROSITE" id="PS50089">
    <property type="entry name" value="ZF_RING_2"/>
    <property type="match status" value="1"/>
</dbReference>
<evidence type="ECO:0000256" key="12">
    <source>
        <dbReference type="ARBA" id="ARBA00041675"/>
    </source>
</evidence>
<dbReference type="GO" id="GO:0008270">
    <property type="term" value="F:zinc ion binding"/>
    <property type="evidence" value="ECO:0007669"/>
    <property type="project" value="UniProtKB-KW"/>
</dbReference>
<dbReference type="PROSITE" id="PS00518">
    <property type="entry name" value="ZF_RING_1"/>
    <property type="match status" value="1"/>
</dbReference>
<keyword evidence="9" id="KW-0862">Zinc</keyword>
<dbReference type="GO" id="GO:0061630">
    <property type="term" value="F:ubiquitin protein ligase activity"/>
    <property type="evidence" value="ECO:0007669"/>
    <property type="project" value="UniProtKB-EC"/>
</dbReference>
<dbReference type="InterPro" id="IPR045103">
    <property type="entry name" value="RNF5/RNF185-like"/>
</dbReference>
<feature type="transmembrane region" description="Helical" evidence="15">
    <location>
        <begin position="126"/>
        <end position="146"/>
    </location>
</feature>
<dbReference type="PANTHER" id="PTHR12313">
    <property type="entry name" value="E3 UBIQUITIN-PROTEIN LIGASE RNF5-RELATED"/>
    <property type="match status" value="1"/>
</dbReference>
<evidence type="ECO:0000256" key="8">
    <source>
        <dbReference type="ARBA" id="ARBA00022786"/>
    </source>
</evidence>
<evidence type="ECO:0000259" key="16">
    <source>
        <dbReference type="PROSITE" id="PS50089"/>
    </source>
</evidence>
<dbReference type="Gene3D" id="3.30.40.10">
    <property type="entry name" value="Zinc/RING finger domain, C3HC4 (zinc finger)"/>
    <property type="match status" value="1"/>
</dbReference>
<evidence type="ECO:0000256" key="14">
    <source>
        <dbReference type="SAM" id="MobiDB-lite"/>
    </source>
</evidence>
<name>A0A6F9DR98_9ASCI</name>
<dbReference type="EC" id="2.3.2.27" evidence="4"/>
<evidence type="ECO:0000256" key="7">
    <source>
        <dbReference type="ARBA" id="ARBA00022771"/>
    </source>
</evidence>
<evidence type="ECO:0000256" key="1">
    <source>
        <dbReference type="ARBA" id="ARBA00000900"/>
    </source>
</evidence>
<dbReference type="GO" id="GO:0005783">
    <property type="term" value="C:endoplasmic reticulum"/>
    <property type="evidence" value="ECO:0007669"/>
    <property type="project" value="InterPro"/>
</dbReference>
<dbReference type="UniPathway" id="UPA00143"/>
<gene>
    <name evidence="17" type="primary">Rnf185-002</name>
</gene>
<keyword evidence="15" id="KW-0812">Transmembrane</keyword>
<dbReference type="GO" id="GO:0016567">
    <property type="term" value="P:protein ubiquitination"/>
    <property type="evidence" value="ECO:0007669"/>
    <property type="project" value="UniProtKB-UniPathway"/>
</dbReference>
<sequence length="185" mass="20608">MEPSTDQPGTSHSTTNPISDGSGENNGQFECNICLDTAKDAVISYCGHLFCWPCLHQWLETKPNRQECPVCKAGIGKDKVVPLYGRGSTNNQDPREKLPPRPQAQRPEAENRNPGFPGLNFGDGSFQMSFGIGAFPFGFFGTLFNINDGRPRPPPFGGAQYQDEQMLSRVFLWVAVILMFWLFFL</sequence>
<proteinExistence type="evidence at transcript level"/>
<protein>
    <recommendedName>
        <fullName evidence="11">E3 ubiquitin-protein ligase RNF185</fullName>
        <ecNumber evidence="4">2.3.2.27</ecNumber>
    </recommendedName>
    <alternativeName>
        <fullName evidence="12">RING finger protein 185</fullName>
    </alternativeName>
</protein>
<organism evidence="17">
    <name type="scientific">Phallusia mammillata</name>
    <dbReference type="NCBI Taxonomy" id="59560"/>
    <lineage>
        <taxon>Eukaryota</taxon>
        <taxon>Metazoa</taxon>
        <taxon>Chordata</taxon>
        <taxon>Tunicata</taxon>
        <taxon>Ascidiacea</taxon>
        <taxon>Phlebobranchia</taxon>
        <taxon>Ascidiidae</taxon>
        <taxon>Phallusia</taxon>
    </lineage>
</organism>
<dbReference type="AlphaFoldDB" id="A0A6F9DR98"/>
<comment type="catalytic activity">
    <reaction evidence="1">
        <text>S-ubiquitinyl-[E2 ubiquitin-conjugating enzyme]-L-cysteine + [acceptor protein]-L-lysine = [E2 ubiquitin-conjugating enzyme]-L-cysteine + N(6)-ubiquitinyl-[acceptor protein]-L-lysine.</text>
        <dbReference type="EC" id="2.3.2.27"/>
    </reaction>
</comment>
<reference evidence="17" key="1">
    <citation type="submission" date="2020-04" db="EMBL/GenBank/DDBJ databases">
        <authorList>
            <person name="Neveu A P."/>
        </authorList>
    </citation>
    <scope>NUCLEOTIDE SEQUENCE</scope>
    <source>
        <tissue evidence="17">Whole embryo</tissue>
    </source>
</reference>
<feature type="transmembrane region" description="Helical" evidence="15">
    <location>
        <begin position="166"/>
        <end position="184"/>
    </location>
</feature>
<evidence type="ECO:0000313" key="17">
    <source>
        <dbReference type="EMBL" id="CAB3265639.1"/>
    </source>
</evidence>
<evidence type="ECO:0000256" key="13">
    <source>
        <dbReference type="PROSITE-ProRule" id="PRU00175"/>
    </source>
</evidence>
<evidence type="ECO:0000256" key="11">
    <source>
        <dbReference type="ARBA" id="ARBA00039319"/>
    </source>
</evidence>
<evidence type="ECO:0000256" key="5">
    <source>
        <dbReference type="ARBA" id="ARBA00022679"/>
    </source>
</evidence>
<dbReference type="Pfam" id="PF00097">
    <property type="entry name" value="zf-C3HC4"/>
    <property type="match status" value="1"/>
</dbReference>
<comment type="subcellular location">
    <subcellularLocation>
        <location evidence="2">Endomembrane system</location>
    </subcellularLocation>
</comment>
<evidence type="ECO:0000256" key="15">
    <source>
        <dbReference type="SAM" id="Phobius"/>
    </source>
</evidence>
<dbReference type="InterPro" id="IPR017907">
    <property type="entry name" value="Znf_RING_CS"/>
</dbReference>
<evidence type="ECO:0000256" key="9">
    <source>
        <dbReference type="ARBA" id="ARBA00022833"/>
    </source>
</evidence>
<keyword evidence="5" id="KW-0808">Transferase</keyword>
<keyword evidence="10 15" id="KW-0472">Membrane</keyword>
<dbReference type="SUPFAM" id="SSF57850">
    <property type="entry name" value="RING/U-box"/>
    <property type="match status" value="1"/>
</dbReference>
<dbReference type="GO" id="GO:0006511">
    <property type="term" value="P:ubiquitin-dependent protein catabolic process"/>
    <property type="evidence" value="ECO:0007669"/>
    <property type="project" value="InterPro"/>
</dbReference>
<evidence type="ECO:0000256" key="6">
    <source>
        <dbReference type="ARBA" id="ARBA00022723"/>
    </source>
</evidence>
<evidence type="ECO:0000256" key="3">
    <source>
        <dbReference type="ARBA" id="ARBA00004906"/>
    </source>
</evidence>
<keyword evidence="7 13" id="KW-0863">Zinc-finger</keyword>
<evidence type="ECO:0000256" key="10">
    <source>
        <dbReference type="ARBA" id="ARBA00023136"/>
    </source>
</evidence>